<feature type="signal peptide" evidence="2">
    <location>
        <begin position="1"/>
        <end position="20"/>
    </location>
</feature>
<dbReference type="HOGENOM" id="CLU_2512792_0_0_1"/>
<organism evidence="3 4">
    <name type="scientific">Galerina marginata (strain CBS 339.88)</name>
    <dbReference type="NCBI Taxonomy" id="685588"/>
    <lineage>
        <taxon>Eukaryota</taxon>
        <taxon>Fungi</taxon>
        <taxon>Dikarya</taxon>
        <taxon>Basidiomycota</taxon>
        <taxon>Agaricomycotina</taxon>
        <taxon>Agaricomycetes</taxon>
        <taxon>Agaricomycetidae</taxon>
        <taxon>Agaricales</taxon>
        <taxon>Agaricineae</taxon>
        <taxon>Strophariaceae</taxon>
        <taxon>Galerina</taxon>
    </lineage>
</organism>
<reference evidence="4" key="1">
    <citation type="journal article" date="2014" name="Proc. Natl. Acad. Sci. U.S.A.">
        <title>Extensive sampling of basidiomycete genomes demonstrates inadequacy of the white-rot/brown-rot paradigm for wood decay fungi.</title>
        <authorList>
            <person name="Riley R."/>
            <person name="Salamov A.A."/>
            <person name="Brown D.W."/>
            <person name="Nagy L.G."/>
            <person name="Floudas D."/>
            <person name="Held B.W."/>
            <person name="Levasseur A."/>
            <person name="Lombard V."/>
            <person name="Morin E."/>
            <person name="Otillar R."/>
            <person name="Lindquist E.A."/>
            <person name="Sun H."/>
            <person name="LaButti K.M."/>
            <person name="Schmutz J."/>
            <person name="Jabbour D."/>
            <person name="Luo H."/>
            <person name="Baker S.E."/>
            <person name="Pisabarro A.G."/>
            <person name="Walton J.D."/>
            <person name="Blanchette R.A."/>
            <person name="Henrissat B."/>
            <person name="Martin F."/>
            <person name="Cullen D."/>
            <person name="Hibbett D.S."/>
            <person name="Grigoriev I.V."/>
        </authorList>
    </citation>
    <scope>NUCLEOTIDE SEQUENCE [LARGE SCALE GENOMIC DNA]</scope>
    <source>
        <strain evidence="4">CBS 339.88</strain>
    </source>
</reference>
<feature type="region of interest" description="Disordered" evidence="1">
    <location>
        <begin position="34"/>
        <end position="85"/>
    </location>
</feature>
<evidence type="ECO:0000313" key="4">
    <source>
        <dbReference type="Proteomes" id="UP000027222"/>
    </source>
</evidence>
<feature type="chain" id="PRO_5001648810" evidence="2">
    <location>
        <begin position="21"/>
        <end position="85"/>
    </location>
</feature>
<dbReference type="AlphaFoldDB" id="A0A067SB05"/>
<feature type="compositionally biased region" description="Gly residues" evidence="1">
    <location>
        <begin position="35"/>
        <end position="44"/>
    </location>
</feature>
<accession>A0A067SB05</accession>
<evidence type="ECO:0000313" key="3">
    <source>
        <dbReference type="EMBL" id="KDR68110.1"/>
    </source>
</evidence>
<keyword evidence="2" id="KW-0732">Signal</keyword>
<dbReference type="EMBL" id="KL142410">
    <property type="protein sequence ID" value="KDR68110.1"/>
    <property type="molecule type" value="Genomic_DNA"/>
</dbReference>
<proteinExistence type="predicted"/>
<feature type="compositionally biased region" description="Gly residues" evidence="1">
    <location>
        <begin position="61"/>
        <end position="70"/>
    </location>
</feature>
<gene>
    <name evidence="3" type="ORF">GALMADRAFT_146596</name>
</gene>
<dbReference type="Proteomes" id="UP000027222">
    <property type="component" value="Unassembled WGS sequence"/>
</dbReference>
<evidence type="ECO:0000256" key="1">
    <source>
        <dbReference type="SAM" id="MobiDB-lite"/>
    </source>
</evidence>
<keyword evidence="4" id="KW-1185">Reference proteome</keyword>
<name>A0A067SB05_GALM3</name>
<sequence>MKFNPFFVALCFIGVSSVSSIPIGEVSLNTVSRRGGVGEPGPGVGPHPIFDRSPVAPPGGSPTGIPGGPGRLPRAGRAVNEVMPL</sequence>
<evidence type="ECO:0000256" key="2">
    <source>
        <dbReference type="SAM" id="SignalP"/>
    </source>
</evidence>
<protein>
    <submittedName>
        <fullName evidence="3">Uncharacterized protein</fullName>
    </submittedName>
</protein>